<name>A0A850H3V8_9SPHN</name>
<dbReference type="PROSITE" id="PS50828">
    <property type="entry name" value="SMR"/>
    <property type="match status" value="1"/>
</dbReference>
<dbReference type="PANTHER" id="PTHR35562">
    <property type="entry name" value="DNA ENDONUCLEASE SMRA-RELATED"/>
    <property type="match status" value="1"/>
</dbReference>
<dbReference type="SUPFAM" id="SSF160443">
    <property type="entry name" value="SMR domain-like"/>
    <property type="match status" value="1"/>
</dbReference>
<feature type="domain" description="Smr" evidence="1">
    <location>
        <begin position="97"/>
        <end position="186"/>
    </location>
</feature>
<proteinExistence type="predicted"/>
<dbReference type="PANTHER" id="PTHR35562:SF2">
    <property type="entry name" value="DNA ENDONUCLEASE SMRA-RELATED"/>
    <property type="match status" value="1"/>
</dbReference>
<sequence length="189" mass="20060">MTARGNAPRGLTSEEAEAWRKLAATVEPMAGKKLAEAPKIAATPAPPVKPAPMKVPVKAAREQASAPAKPRSIAPGNLDSHWERKLKSGGIEPDFTLDLHGHGLDAAYHRLDSGLAQARAMGARIVLLIAGKSRPVEAADRAERRGAIRAKLLDWLAAGQHADAIAAIRKAHRRHGGEGALYLIIRRGA</sequence>
<dbReference type="InterPro" id="IPR002625">
    <property type="entry name" value="Smr_dom"/>
</dbReference>
<dbReference type="Gene3D" id="3.30.1370.110">
    <property type="match status" value="1"/>
</dbReference>
<evidence type="ECO:0000259" key="1">
    <source>
        <dbReference type="PROSITE" id="PS50828"/>
    </source>
</evidence>
<dbReference type="EMBL" id="JABWGV010000002">
    <property type="protein sequence ID" value="NVD44882.1"/>
    <property type="molecule type" value="Genomic_DNA"/>
</dbReference>
<comment type="caution">
    <text evidence="2">The sequence shown here is derived from an EMBL/GenBank/DDBJ whole genome shotgun (WGS) entry which is preliminary data.</text>
</comment>
<organism evidence="2 3">
    <name type="scientific">Qipengyuania atrilutea</name>
    <dbReference type="NCBI Taxonomy" id="2744473"/>
    <lineage>
        <taxon>Bacteria</taxon>
        <taxon>Pseudomonadati</taxon>
        <taxon>Pseudomonadota</taxon>
        <taxon>Alphaproteobacteria</taxon>
        <taxon>Sphingomonadales</taxon>
        <taxon>Erythrobacteraceae</taxon>
        <taxon>Qipengyuania</taxon>
    </lineage>
</organism>
<gene>
    <name evidence="2" type="ORF">HUV48_07585</name>
</gene>
<evidence type="ECO:0000313" key="3">
    <source>
        <dbReference type="Proteomes" id="UP000561438"/>
    </source>
</evidence>
<keyword evidence="3" id="KW-1185">Reference proteome</keyword>
<dbReference type="Proteomes" id="UP000561438">
    <property type="component" value="Unassembled WGS sequence"/>
</dbReference>
<protein>
    <submittedName>
        <fullName evidence="2">Smr/MutS family protein</fullName>
    </submittedName>
</protein>
<dbReference type="RefSeq" id="WP_176267174.1">
    <property type="nucleotide sequence ID" value="NZ_JABWGV010000002.1"/>
</dbReference>
<accession>A0A850H3V8</accession>
<dbReference type="AlphaFoldDB" id="A0A850H3V8"/>
<dbReference type="InterPro" id="IPR036063">
    <property type="entry name" value="Smr_dom_sf"/>
</dbReference>
<dbReference type="Pfam" id="PF01713">
    <property type="entry name" value="Smr"/>
    <property type="match status" value="1"/>
</dbReference>
<reference evidence="2 3" key="1">
    <citation type="submission" date="2020-06" db="EMBL/GenBank/DDBJ databases">
        <title>Altererythrobacter sp. HHU K3-1.</title>
        <authorList>
            <person name="Zhang D."/>
            <person name="Xue H."/>
        </authorList>
    </citation>
    <scope>NUCLEOTIDE SEQUENCE [LARGE SCALE GENOMIC DNA]</scope>
    <source>
        <strain evidence="2 3">HHU K3-1</strain>
    </source>
</reference>
<evidence type="ECO:0000313" key="2">
    <source>
        <dbReference type="EMBL" id="NVD44882.1"/>
    </source>
</evidence>